<proteinExistence type="inferred from homology"/>
<dbReference type="HAMAP" id="MF_01877">
    <property type="entry name" value="16SrRNA_methyltr_I"/>
    <property type="match status" value="1"/>
</dbReference>
<keyword evidence="10" id="KW-1185">Reference proteome</keyword>
<name>A0A0A8K0A4_9HYPH</name>
<accession>A0A0A8K0A4</accession>
<dbReference type="PANTHER" id="PTHR46111">
    <property type="entry name" value="RIBOSOMAL RNA SMALL SUBUNIT METHYLTRANSFERASE I"/>
    <property type="match status" value="1"/>
</dbReference>
<evidence type="ECO:0000256" key="1">
    <source>
        <dbReference type="ARBA" id="ARBA00022490"/>
    </source>
</evidence>
<dbReference type="Gene3D" id="3.30.950.10">
    <property type="entry name" value="Methyltransferase, Cobalt-precorrin-4 Transmethylase, Domain 2"/>
    <property type="match status" value="1"/>
</dbReference>
<dbReference type="Gene3D" id="3.40.1010.10">
    <property type="entry name" value="Cobalt-precorrin-4 Transmethylase, Domain 1"/>
    <property type="match status" value="1"/>
</dbReference>
<dbReference type="EC" id="2.1.1.198" evidence="6"/>
<dbReference type="InterPro" id="IPR000878">
    <property type="entry name" value="4pyrrol_Mease"/>
</dbReference>
<feature type="domain" description="RsmI HTH" evidence="8">
    <location>
        <begin position="264"/>
        <end position="301"/>
    </location>
</feature>
<dbReference type="STRING" id="1384459.GL4_0460"/>
<keyword evidence="1 6" id="KW-0963">Cytoplasm</keyword>
<dbReference type="HOGENOM" id="CLU_044779_2_1_5"/>
<evidence type="ECO:0000259" key="8">
    <source>
        <dbReference type="Pfam" id="PF23016"/>
    </source>
</evidence>
<reference evidence="9 10" key="1">
    <citation type="submission" date="2014-09" db="EMBL/GenBank/DDBJ databases">
        <title>Genome sequencing of Methyloceanibacter caenitepidi Gela4.</title>
        <authorList>
            <person name="Takeuchi M."/>
            <person name="Susumu S."/>
            <person name="Kamagata Y."/>
            <person name="Oshima K."/>
            <person name="Hattori M."/>
            <person name="Iwasaki W."/>
        </authorList>
    </citation>
    <scope>NUCLEOTIDE SEQUENCE [LARGE SCALE GENOMIC DNA]</scope>
    <source>
        <strain evidence="9 10">Gela4</strain>
    </source>
</reference>
<dbReference type="PIRSF" id="PIRSF005917">
    <property type="entry name" value="MTase_YraL"/>
    <property type="match status" value="1"/>
</dbReference>
<dbReference type="InterPro" id="IPR018063">
    <property type="entry name" value="SAM_MeTrfase_RsmI_CS"/>
</dbReference>
<feature type="domain" description="Tetrapyrrole methylase" evidence="7">
    <location>
        <begin position="33"/>
        <end position="232"/>
    </location>
</feature>
<comment type="subcellular location">
    <subcellularLocation>
        <location evidence="6">Cytoplasm</location>
    </subcellularLocation>
</comment>
<dbReference type="InterPro" id="IPR053910">
    <property type="entry name" value="RsmI_HTH"/>
</dbReference>
<dbReference type="InterPro" id="IPR014776">
    <property type="entry name" value="4pyrrole_Mease_sub2"/>
</dbReference>
<protein>
    <recommendedName>
        <fullName evidence="6">Ribosomal RNA small subunit methyltransferase I</fullName>
        <ecNumber evidence="6">2.1.1.198</ecNumber>
    </recommendedName>
    <alternativeName>
        <fullName evidence="6">16S rRNA 2'-O-ribose C1402 methyltransferase</fullName>
    </alternativeName>
    <alternativeName>
        <fullName evidence="6">rRNA (cytidine-2'-O-)-methyltransferase RsmI</fullName>
    </alternativeName>
</protein>
<dbReference type="PROSITE" id="PS01296">
    <property type="entry name" value="RSMI"/>
    <property type="match status" value="1"/>
</dbReference>
<dbReference type="FunFam" id="3.30.950.10:FF:000002">
    <property type="entry name" value="Ribosomal RNA small subunit methyltransferase I"/>
    <property type="match status" value="1"/>
</dbReference>
<dbReference type="AlphaFoldDB" id="A0A0A8K0A4"/>
<dbReference type="InterPro" id="IPR008189">
    <property type="entry name" value="rRNA_ssu_MeTfrase_I"/>
</dbReference>
<comment type="similarity">
    <text evidence="6">Belongs to the methyltransferase superfamily. RsmI family.</text>
</comment>
<evidence type="ECO:0000256" key="6">
    <source>
        <dbReference type="HAMAP-Rule" id="MF_01877"/>
    </source>
</evidence>
<dbReference type="InterPro" id="IPR014777">
    <property type="entry name" value="4pyrrole_Mease_sub1"/>
</dbReference>
<organism evidence="9 10">
    <name type="scientific">Methyloceanibacter caenitepidi</name>
    <dbReference type="NCBI Taxonomy" id="1384459"/>
    <lineage>
        <taxon>Bacteria</taxon>
        <taxon>Pseudomonadati</taxon>
        <taxon>Pseudomonadota</taxon>
        <taxon>Alphaproteobacteria</taxon>
        <taxon>Hyphomicrobiales</taxon>
        <taxon>Hyphomicrobiaceae</taxon>
        <taxon>Methyloceanibacter</taxon>
    </lineage>
</organism>
<dbReference type="KEGG" id="mcg:GL4_0460"/>
<dbReference type="Pfam" id="PF23016">
    <property type="entry name" value="RsmI_C"/>
    <property type="match status" value="1"/>
</dbReference>
<dbReference type="GO" id="GO:0070677">
    <property type="term" value="F:rRNA (cytosine-2'-O-)-methyltransferase activity"/>
    <property type="evidence" value="ECO:0007669"/>
    <property type="project" value="UniProtKB-UniRule"/>
</dbReference>
<evidence type="ECO:0000313" key="10">
    <source>
        <dbReference type="Proteomes" id="UP000031643"/>
    </source>
</evidence>
<evidence type="ECO:0000256" key="5">
    <source>
        <dbReference type="ARBA" id="ARBA00022691"/>
    </source>
</evidence>
<keyword evidence="3 6" id="KW-0489">Methyltransferase</keyword>
<evidence type="ECO:0000256" key="4">
    <source>
        <dbReference type="ARBA" id="ARBA00022679"/>
    </source>
</evidence>
<dbReference type="InterPro" id="IPR035996">
    <property type="entry name" value="4pyrrol_Methylase_sf"/>
</dbReference>
<evidence type="ECO:0000256" key="3">
    <source>
        <dbReference type="ARBA" id="ARBA00022603"/>
    </source>
</evidence>
<dbReference type="FunFam" id="3.40.1010.10:FF:000007">
    <property type="entry name" value="Ribosomal RNA small subunit methyltransferase I"/>
    <property type="match status" value="1"/>
</dbReference>
<dbReference type="CDD" id="cd11648">
    <property type="entry name" value="RsmI"/>
    <property type="match status" value="1"/>
</dbReference>
<comment type="catalytic activity">
    <reaction evidence="6">
        <text>cytidine(1402) in 16S rRNA + S-adenosyl-L-methionine = 2'-O-methylcytidine(1402) in 16S rRNA + S-adenosyl-L-homocysteine + H(+)</text>
        <dbReference type="Rhea" id="RHEA:42924"/>
        <dbReference type="Rhea" id="RHEA-COMP:10285"/>
        <dbReference type="Rhea" id="RHEA-COMP:10286"/>
        <dbReference type="ChEBI" id="CHEBI:15378"/>
        <dbReference type="ChEBI" id="CHEBI:57856"/>
        <dbReference type="ChEBI" id="CHEBI:59789"/>
        <dbReference type="ChEBI" id="CHEBI:74495"/>
        <dbReference type="ChEBI" id="CHEBI:82748"/>
        <dbReference type="EC" id="2.1.1.198"/>
    </reaction>
</comment>
<evidence type="ECO:0000256" key="2">
    <source>
        <dbReference type="ARBA" id="ARBA00022552"/>
    </source>
</evidence>
<evidence type="ECO:0000259" key="7">
    <source>
        <dbReference type="Pfam" id="PF00590"/>
    </source>
</evidence>
<dbReference type="EMBL" id="AP014648">
    <property type="protein sequence ID" value="BAQ15927.1"/>
    <property type="molecule type" value="Genomic_DNA"/>
</dbReference>
<evidence type="ECO:0000313" key="9">
    <source>
        <dbReference type="EMBL" id="BAQ15927.1"/>
    </source>
</evidence>
<sequence length="307" mass="32802">MQDQATTEANARTMARASEALSELLDRPLAAGLYLVATPIGNLADISLRALAVLCRAPLIAAEDTRHSRKLLSHYNISAELTPYHEHNAARERPKLLARIEAGYAVALISDAGTPLVSDPGYKLVREALDAGLKVTSIPGPSAALAALTSAGLPTDSFLFGGFLPPKSGPRQARLTALKDAPATLIFFETAPRLAKSLTDMSAVLGPREAVVARELTKLHETLHRGNLETLAKDIEAQPVKGEVAVVIAPPRAEEADVDDARLAVDLETALQTMSFRDAVRAVTDAHGVKRARVYELGLSLTKRDRS</sequence>
<keyword evidence="4 6" id="KW-0808">Transferase</keyword>
<dbReference type="PANTHER" id="PTHR46111:SF1">
    <property type="entry name" value="RIBOSOMAL RNA SMALL SUBUNIT METHYLTRANSFERASE I"/>
    <property type="match status" value="1"/>
</dbReference>
<dbReference type="SUPFAM" id="SSF53790">
    <property type="entry name" value="Tetrapyrrole methylase"/>
    <property type="match status" value="1"/>
</dbReference>
<gene>
    <name evidence="6" type="primary">rsmI</name>
    <name evidence="9" type="ORF">GL4_0460</name>
</gene>
<dbReference type="Pfam" id="PF00590">
    <property type="entry name" value="TP_methylase"/>
    <property type="match status" value="1"/>
</dbReference>
<keyword evidence="2 6" id="KW-0698">rRNA processing</keyword>
<dbReference type="Proteomes" id="UP000031643">
    <property type="component" value="Chromosome"/>
</dbReference>
<dbReference type="GO" id="GO:0005737">
    <property type="term" value="C:cytoplasm"/>
    <property type="evidence" value="ECO:0007669"/>
    <property type="project" value="UniProtKB-SubCell"/>
</dbReference>
<keyword evidence="5 6" id="KW-0949">S-adenosyl-L-methionine</keyword>
<comment type="function">
    <text evidence="6">Catalyzes the 2'-O-methylation of the ribose of cytidine 1402 (C1402) in 16S rRNA.</text>
</comment>
<dbReference type="NCBIfam" id="TIGR00096">
    <property type="entry name" value="16S rRNA (cytidine(1402)-2'-O)-methyltransferase"/>
    <property type="match status" value="1"/>
</dbReference>